<feature type="compositionally biased region" description="Basic and acidic residues" evidence="1">
    <location>
        <begin position="46"/>
        <end position="62"/>
    </location>
</feature>
<dbReference type="InterPro" id="IPR000008">
    <property type="entry name" value="C2_dom"/>
</dbReference>
<reference evidence="4 5" key="1">
    <citation type="submission" date="2019-06" db="EMBL/GenBank/DDBJ databases">
        <title>Genome Sequence of the Brown Rot Fungal Pathogen Monilinia laxa.</title>
        <authorList>
            <person name="De Miccolis Angelini R.M."/>
            <person name="Landi L."/>
            <person name="Abate D."/>
            <person name="Pollastro S."/>
            <person name="Romanazzi G."/>
            <person name="Faretra F."/>
        </authorList>
    </citation>
    <scope>NUCLEOTIDE SEQUENCE [LARGE SCALE GENOMIC DNA]</scope>
    <source>
        <strain evidence="4 5">Mlax316</strain>
    </source>
</reference>
<dbReference type="AlphaFoldDB" id="A0A5N6KG65"/>
<keyword evidence="2" id="KW-1133">Transmembrane helix</keyword>
<proteinExistence type="predicted"/>
<feature type="region of interest" description="Disordered" evidence="1">
    <location>
        <begin position="495"/>
        <end position="549"/>
    </location>
</feature>
<dbReference type="InterPro" id="IPR037767">
    <property type="entry name" value="C2A_Mug190-like"/>
</dbReference>
<evidence type="ECO:0000259" key="3">
    <source>
        <dbReference type="PROSITE" id="PS50004"/>
    </source>
</evidence>
<evidence type="ECO:0000313" key="5">
    <source>
        <dbReference type="Proteomes" id="UP000326757"/>
    </source>
</evidence>
<dbReference type="InterPro" id="IPR035892">
    <property type="entry name" value="C2_domain_sf"/>
</dbReference>
<comment type="caution">
    <text evidence="4">The sequence shown here is derived from an EMBL/GenBank/DDBJ whole genome shotgun (WGS) entry which is preliminary data.</text>
</comment>
<name>A0A5N6KG65_MONLA</name>
<dbReference type="PANTHER" id="PTHR47800:SF5">
    <property type="entry name" value="FER-1-LIKE PROTEIN 6"/>
    <property type="match status" value="1"/>
</dbReference>
<gene>
    <name evidence="4" type="ORF">EYC80_006121</name>
</gene>
<keyword evidence="5" id="KW-1185">Reference proteome</keyword>
<dbReference type="Pfam" id="PF00168">
    <property type="entry name" value="C2"/>
    <property type="match status" value="1"/>
</dbReference>
<dbReference type="Proteomes" id="UP000326757">
    <property type="component" value="Unassembled WGS sequence"/>
</dbReference>
<feature type="compositionally biased region" description="Pro residues" evidence="1">
    <location>
        <begin position="438"/>
        <end position="447"/>
    </location>
</feature>
<keyword evidence="2" id="KW-0472">Membrane</keyword>
<dbReference type="CDD" id="cd04041">
    <property type="entry name" value="C2A_fungal"/>
    <property type="match status" value="1"/>
</dbReference>
<sequence length="848" mass="95463">MSEKVERQALGNMSNDANPPAQEAPTQNGAQQNGDAEKQNPGQLKAAKEKLTSKQQKLRDKNNPPGGFDATPIPSARDGHTVRFTFHRAENLPASDLNSRSSDPFVEATLTSSLLKRHKDDPDLVLRTQTIHKNTNPVWNKTWTVAGIPGSGFRLKCRLYDEDPADHDDRLGNVTIYVESMGPNWQGFHEKGFDVKKRMGSKRAYGVRACAAMFDRNVHMDATLYVSAEYLGPSEKPYGRMYTVAETYFFKHYSPMIGRLAGTKAPGSSSGGKPATEKYDFQANQIQLQGPVPAELYHRFVEFKPFVKGMFSKAGLRGRILNKALHHQHARVYNFSNSTEYGVFKPRSEEAAMQFLKMVHFDEGGRIFTYVLSLDGLLRFTETGKEFGIDLLSKHTMHSNVNIYIACSGEFFIRRLKHPHQSTDDPSQSSHPTEDLPGGPPHTTPPKDPSHYELVIDNDSGTYRPKGELLPLLKEFLNENFPGLHIVTKECTDDHLQKMKQGQRERKKKEGNEINMVQNSDDEISSSDEEDLNDLVGGSGRKGKSKRERLINGLEDPSQAIKDARKDFIPGRERVQREENEDIPETATLDALPLAMMAKLGVLLENAVGEYQGKLTSTPSSPFLSFPFLSFLLFCFVLFCFVLLLLFSLPPSLSLAFAFALFFSFMIPSTTIGLVYFSFYFYTNNYNWDLRGGIGLHGMVGRTDGRMDGWVDGCLKLEWGGNGLGDDSFSNYCIALKFGTNLCGVVYVDIFYFLTGSSACIFLKPVVEKCHSHACSATHRHFNNVFLSIAYQKILCYHWLAYANCNRLSQKYYRSTYYSFIKIPKPMMILVPTIAKSHYLRKNKEVST</sequence>
<feature type="compositionally biased region" description="Acidic residues" evidence="1">
    <location>
        <begin position="520"/>
        <end position="533"/>
    </location>
</feature>
<feature type="domain" description="C2" evidence="3">
    <location>
        <begin position="64"/>
        <end position="192"/>
    </location>
</feature>
<dbReference type="Gene3D" id="2.60.40.150">
    <property type="entry name" value="C2 domain"/>
    <property type="match status" value="1"/>
</dbReference>
<dbReference type="PROSITE" id="PS50004">
    <property type="entry name" value="C2"/>
    <property type="match status" value="1"/>
</dbReference>
<protein>
    <recommendedName>
        <fullName evidence="3">C2 domain-containing protein</fullName>
    </recommendedName>
</protein>
<feature type="compositionally biased region" description="Polar residues" evidence="1">
    <location>
        <begin position="24"/>
        <end position="34"/>
    </location>
</feature>
<dbReference type="EMBL" id="VIGI01000003">
    <property type="protein sequence ID" value="KAB8302774.1"/>
    <property type="molecule type" value="Genomic_DNA"/>
</dbReference>
<dbReference type="SMART" id="SM00239">
    <property type="entry name" value="C2"/>
    <property type="match status" value="1"/>
</dbReference>
<feature type="region of interest" description="Disordered" evidence="1">
    <location>
        <begin position="1"/>
        <end position="77"/>
    </location>
</feature>
<feature type="region of interest" description="Disordered" evidence="1">
    <location>
        <begin position="419"/>
        <end position="458"/>
    </location>
</feature>
<dbReference type="OrthoDB" id="73919at2759"/>
<feature type="transmembrane region" description="Helical" evidence="2">
    <location>
        <begin position="624"/>
        <end position="647"/>
    </location>
</feature>
<evidence type="ECO:0000313" key="4">
    <source>
        <dbReference type="EMBL" id="KAB8302774.1"/>
    </source>
</evidence>
<organism evidence="4 5">
    <name type="scientific">Monilinia laxa</name>
    <name type="common">Brown rot fungus</name>
    <name type="synonym">Sclerotinia laxa</name>
    <dbReference type="NCBI Taxonomy" id="61186"/>
    <lineage>
        <taxon>Eukaryota</taxon>
        <taxon>Fungi</taxon>
        <taxon>Dikarya</taxon>
        <taxon>Ascomycota</taxon>
        <taxon>Pezizomycotina</taxon>
        <taxon>Leotiomycetes</taxon>
        <taxon>Helotiales</taxon>
        <taxon>Sclerotiniaceae</taxon>
        <taxon>Monilinia</taxon>
    </lineage>
</organism>
<feature type="transmembrane region" description="Helical" evidence="2">
    <location>
        <begin position="659"/>
        <end position="682"/>
    </location>
</feature>
<dbReference type="SUPFAM" id="SSF49562">
    <property type="entry name" value="C2 domain (Calcium/lipid-binding domain, CaLB)"/>
    <property type="match status" value="1"/>
</dbReference>
<dbReference type="GO" id="GO:0010628">
    <property type="term" value="P:positive regulation of gene expression"/>
    <property type="evidence" value="ECO:0007669"/>
    <property type="project" value="TreeGrafter"/>
</dbReference>
<evidence type="ECO:0000256" key="1">
    <source>
        <dbReference type="SAM" id="MobiDB-lite"/>
    </source>
</evidence>
<feature type="compositionally biased region" description="Basic and acidic residues" evidence="1">
    <location>
        <begin position="495"/>
        <end position="512"/>
    </location>
</feature>
<accession>A0A5N6KG65</accession>
<evidence type="ECO:0000256" key="2">
    <source>
        <dbReference type="SAM" id="Phobius"/>
    </source>
</evidence>
<keyword evidence="2" id="KW-0812">Transmembrane</keyword>
<dbReference type="PANTHER" id="PTHR47800">
    <property type="entry name" value="C2 DOMAIN-CONTAINING PROTEIN"/>
    <property type="match status" value="1"/>
</dbReference>